<evidence type="ECO:0000256" key="11">
    <source>
        <dbReference type="ARBA" id="ARBA00035025"/>
    </source>
</evidence>
<evidence type="ECO:0000259" key="13">
    <source>
        <dbReference type="Pfam" id="PF12623"/>
    </source>
</evidence>
<keyword evidence="10" id="KW-0943">RNA-mediated gene silencing</keyword>
<reference evidence="15 16" key="1">
    <citation type="submission" date="2017-04" db="EMBL/GenBank/DDBJ databases">
        <title>Draft genome sequence of Zooshikella ganghwensis VG4 isolated from Red Sea sediments.</title>
        <authorList>
            <person name="Rehman Z."/>
            <person name="Alam I."/>
            <person name="Kamau A."/>
            <person name="Bajic V."/>
            <person name="Leiknes T."/>
        </authorList>
    </citation>
    <scope>NUCLEOTIDE SEQUENCE [LARGE SCALE GENOMIC DNA]</scope>
    <source>
        <strain evidence="15 16">VG4</strain>
    </source>
</reference>
<evidence type="ECO:0000256" key="3">
    <source>
        <dbReference type="ARBA" id="ARBA00021330"/>
    </source>
</evidence>
<name>A0A4P9VVZ3_9GAMM</name>
<dbReference type="GO" id="GO:0090486">
    <property type="term" value="F:small RNA 2'-O-methyltransferase activity"/>
    <property type="evidence" value="ECO:0007669"/>
    <property type="project" value="UniProtKB-EC"/>
</dbReference>
<evidence type="ECO:0000256" key="10">
    <source>
        <dbReference type="ARBA" id="ARBA00023158"/>
    </source>
</evidence>
<evidence type="ECO:0000256" key="7">
    <source>
        <dbReference type="ARBA" id="ARBA00022723"/>
    </source>
</evidence>
<comment type="cofactor">
    <cofactor evidence="1">
        <name>Mg(2+)</name>
        <dbReference type="ChEBI" id="CHEBI:18420"/>
    </cofactor>
</comment>
<dbReference type="CDD" id="cd02440">
    <property type="entry name" value="AdoMet_MTases"/>
    <property type="match status" value="1"/>
</dbReference>
<dbReference type="InterPro" id="IPR024026">
    <property type="entry name" value="3'-RNA_MeTfrase_Hen1_bac"/>
</dbReference>
<evidence type="ECO:0000256" key="4">
    <source>
        <dbReference type="ARBA" id="ARBA00022603"/>
    </source>
</evidence>
<dbReference type="EC" id="2.1.1.386" evidence="11"/>
<dbReference type="InterPro" id="IPR029063">
    <property type="entry name" value="SAM-dependent_MTases_sf"/>
</dbReference>
<keyword evidence="6" id="KW-0949">S-adenosyl-L-methionine</keyword>
<comment type="caution">
    <text evidence="15">The sequence shown here is derived from an EMBL/GenBank/DDBJ whole genome shotgun (WGS) entry which is preliminary data.</text>
</comment>
<keyword evidence="9" id="KW-0694">RNA-binding</keyword>
<evidence type="ECO:0000256" key="8">
    <source>
        <dbReference type="ARBA" id="ARBA00022842"/>
    </source>
</evidence>
<evidence type="ECO:0000259" key="14">
    <source>
        <dbReference type="Pfam" id="PF13649"/>
    </source>
</evidence>
<gene>
    <name evidence="15" type="ORF">B9G39_25550</name>
</gene>
<dbReference type="Gene3D" id="3.40.50.150">
    <property type="entry name" value="Vaccinia Virus protein VP39"/>
    <property type="match status" value="1"/>
</dbReference>
<evidence type="ECO:0000256" key="5">
    <source>
        <dbReference type="ARBA" id="ARBA00022679"/>
    </source>
</evidence>
<evidence type="ECO:0000313" key="15">
    <source>
        <dbReference type="EMBL" id="RDH46552.1"/>
    </source>
</evidence>
<dbReference type="InterPro" id="IPR026610">
    <property type="entry name" value="Hen1"/>
</dbReference>
<keyword evidence="5 15" id="KW-0808">Transferase</keyword>
<keyword evidence="4 15" id="KW-0489">Methyltransferase</keyword>
<comment type="similarity">
    <text evidence="2">Belongs to the methyltransferase superfamily. HEN1 family.</text>
</comment>
<dbReference type="Proteomes" id="UP000257039">
    <property type="component" value="Unassembled WGS sequence"/>
</dbReference>
<organism evidence="15 16">
    <name type="scientific">Zooshikella ganghwensis</name>
    <dbReference type="NCBI Taxonomy" id="202772"/>
    <lineage>
        <taxon>Bacteria</taxon>
        <taxon>Pseudomonadati</taxon>
        <taxon>Pseudomonadota</taxon>
        <taxon>Gammaproteobacteria</taxon>
        <taxon>Oceanospirillales</taxon>
        <taxon>Zooshikellaceae</taxon>
        <taxon>Zooshikella</taxon>
    </lineage>
</organism>
<feature type="domain" description="Methyltransferase" evidence="14">
    <location>
        <begin position="290"/>
        <end position="390"/>
    </location>
</feature>
<dbReference type="RefSeq" id="WP_094789284.1">
    <property type="nucleotide sequence ID" value="NZ_NDXW01000001.1"/>
</dbReference>
<dbReference type="PANTHER" id="PTHR21404">
    <property type="entry name" value="HEN1"/>
    <property type="match status" value="1"/>
</dbReference>
<dbReference type="Pfam" id="PF12623">
    <property type="entry name" value="Hen1_L"/>
    <property type="match status" value="1"/>
</dbReference>
<dbReference type="GO" id="GO:0046872">
    <property type="term" value="F:metal ion binding"/>
    <property type="evidence" value="ECO:0007669"/>
    <property type="project" value="UniProtKB-KW"/>
</dbReference>
<accession>A0A4P9VVZ3</accession>
<dbReference type="SUPFAM" id="SSF53335">
    <property type="entry name" value="S-adenosyl-L-methionine-dependent methyltransferases"/>
    <property type="match status" value="1"/>
</dbReference>
<dbReference type="GO" id="GO:0031047">
    <property type="term" value="P:regulatory ncRNA-mediated gene silencing"/>
    <property type="evidence" value="ECO:0007669"/>
    <property type="project" value="UniProtKB-KW"/>
</dbReference>
<evidence type="ECO:0000256" key="9">
    <source>
        <dbReference type="ARBA" id="ARBA00022884"/>
    </source>
</evidence>
<dbReference type="Pfam" id="PF13649">
    <property type="entry name" value="Methyltransf_25"/>
    <property type="match status" value="1"/>
</dbReference>
<dbReference type="NCBIfam" id="TIGR04074">
    <property type="entry name" value="bacter_Hen1"/>
    <property type="match status" value="1"/>
</dbReference>
<keyword evidence="7" id="KW-0479">Metal-binding</keyword>
<feature type="domain" description="Hen1 N-terminal" evidence="13">
    <location>
        <begin position="1"/>
        <end position="246"/>
    </location>
</feature>
<evidence type="ECO:0000256" key="6">
    <source>
        <dbReference type="ARBA" id="ARBA00022691"/>
    </source>
</evidence>
<proteinExistence type="inferred from homology"/>
<evidence type="ECO:0000256" key="12">
    <source>
        <dbReference type="ARBA" id="ARBA00048418"/>
    </source>
</evidence>
<dbReference type="EMBL" id="NDXW01000001">
    <property type="protein sequence ID" value="RDH46552.1"/>
    <property type="molecule type" value="Genomic_DNA"/>
</dbReference>
<evidence type="ECO:0000256" key="2">
    <source>
        <dbReference type="ARBA" id="ARBA00009026"/>
    </source>
</evidence>
<keyword evidence="8" id="KW-0460">Magnesium</keyword>
<dbReference type="PANTHER" id="PTHR21404:SF3">
    <property type="entry name" value="SMALL RNA 2'-O-METHYLTRANSFERASE"/>
    <property type="match status" value="1"/>
</dbReference>
<dbReference type="Gene3D" id="3.30.1610.20">
    <property type="entry name" value="Hen1, N-terminal domain"/>
    <property type="match status" value="1"/>
</dbReference>
<dbReference type="GO" id="GO:0003723">
    <property type="term" value="F:RNA binding"/>
    <property type="evidence" value="ECO:0007669"/>
    <property type="project" value="UniProtKB-KW"/>
</dbReference>
<protein>
    <recommendedName>
        <fullName evidence="3">Small RNA 2'-O-methyltransferase</fullName>
        <ecNumber evidence="11">2.1.1.386</ecNumber>
    </recommendedName>
</protein>
<evidence type="ECO:0000313" key="16">
    <source>
        <dbReference type="Proteomes" id="UP000257039"/>
    </source>
</evidence>
<dbReference type="GO" id="GO:0001510">
    <property type="term" value="P:RNA methylation"/>
    <property type="evidence" value="ECO:0007669"/>
    <property type="project" value="InterPro"/>
</dbReference>
<evidence type="ECO:0000256" key="1">
    <source>
        <dbReference type="ARBA" id="ARBA00001946"/>
    </source>
</evidence>
<dbReference type="InterPro" id="IPR038546">
    <property type="entry name" value="Hen1_N_sf"/>
</dbReference>
<comment type="catalytic activity">
    <reaction evidence="12">
        <text>small RNA 3'-end nucleotide + S-adenosyl-L-methionine = small RNA 3'-end 2'-O-methylnucleotide + S-adenosyl-L-homocysteine + H(+)</text>
        <dbReference type="Rhea" id="RHEA:37887"/>
        <dbReference type="Rhea" id="RHEA-COMP:10415"/>
        <dbReference type="Rhea" id="RHEA-COMP:10416"/>
        <dbReference type="ChEBI" id="CHEBI:15378"/>
        <dbReference type="ChEBI" id="CHEBI:57856"/>
        <dbReference type="ChEBI" id="CHEBI:59789"/>
        <dbReference type="ChEBI" id="CHEBI:74896"/>
        <dbReference type="ChEBI" id="CHEBI:74898"/>
        <dbReference type="EC" id="2.1.1.386"/>
    </reaction>
</comment>
<dbReference type="AlphaFoldDB" id="A0A4P9VVZ3"/>
<dbReference type="InterPro" id="IPR024740">
    <property type="entry name" value="Hen1_N"/>
</dbReference>
<keyword evidence="16" id="KW-1185">Reference proteome</keyword>
<sequence>MLLTLSLQSDPENNIKATDLSYLLHKSPDRIHSFSLSHNTAHVFYPEYDEDQCQVALLLEVDAIGLVRTFRGPMSSKQLTHYLNDRPYTANSFMSVALARAFRSAMGGRSKEREALVDCKLPLTVHIPVLPCRGGQSVLEKLFSPLGYEISAEPIALDNQFSEWGHSHYYQVTLKNKCRLVDLLSHLYVLMPVLDNDKHYWVSADEIEKLLLRGGDWLAQHPAKEFISLRYLKHKKHYAQIALAALAPEQIDAEEKADQAEAELEKPLTLNQQRQQKVIDTLLAHQVQSILDLGCGEGKLMKLLASHAQFKSIVGVDVSSQALDRASSRLRLEHWSERQQHRIQLWHGSAFYSDSRWTSFEAICCIEMIEHMDEDRLEAFIENVFNIAQPKLIIITTPNQEYNVVFGLSENQRRHSDHRFEWTRTEFTTWCQCIVDNYDYQVTLEGIGTNDQSYGYPTQMAVFTRST</sequence>
<dbReference type="InterPro" id="IPR041698">
    <property type="entry name" value="Methyltransf_25"/>
</dbReference>